<reference evidence="3" key="1">
    <citation type="journal article" date="2013" name="Nature">
        <title>Draft genome of the wheat A-genome progenitor Triticum urartu.</title>
        <authorList>
            <person name="Ling H.Q."/>
            <person name="Zhao S."/>
            <person name="Liu D."/>
            <person name="Wang J."/>
            <person name="Sun H."/>
            <person name="Zhang C."/>
            <person name="Fan H."/>
            <person name="Li D."/>
            <person name="Dong L."/>
            <person name="Tao Y."/>
            <person name="Gao C."/>
            <person name="Wu H."/>
            <person name="Li Y."/>
            <person name="Cui Y."/>
            <person name="Guo X."/>
            <person name="Zheng S."/>
            <person name="Wang B."/>
            <person name="Yu K."/>
            <person name="Liang Q."/>
            <person name="Yang W."/>
            <person name="Lou X."/>
            <person name="Chen J."/>
            <person name="Feng M."/>
            <person name="Jian J."/>
            <person name="Zhang X."/>
            <person name="Luo G."/>
            <person name="Jiang Y."/>
            <person name="Liu J."/>
            <person name="Wang Z."/>
            <person name="Sha Y."/>
            <person name="Zhang B."/>
            <person name="Wu H."/>
            <person name="Tang D."/>
            <person name="Shen Q."/>
            <person name="Xue P."/>
            <person name="Zou S."/>
            <person name="Wang X."/>
            <person name="Liu X."/>
            <person name="Wang F."/>
            <person name="Yang Y."/>
            <person name="An X."/>
            <person name="Dong Z."/>
            <person name="Zhang K."/>
            <person name="Zhang X."/>
            <person name="Luo M.C."/>
            <person name="Dvorak J."/>
            <person name="Tong Y."/>
            <person name="Wang J."/>
            <person name="Yang H."/>
            <person name="Li Z."/>
            <person name="Wang D."/>
            <person name="Zhang A."/>
            <person name="Wang J."/>
        </authorList>
    </citation>
    <scope>NUCLEOTIDE SEQUENCE</scope>
    <source>
        <strain evidence="3">cv. G1812</strain>
    </source>
</reference>
<keyword evidence="3" id="KW-1185">Reference proteome</keyword>
<accession>A0A8R7UQZ1</accession>
<organism evidence="2 3">
    <name type="scientific">Triticum urartu</name>
    <name type="common">Red wild einkorn</name>
    <name type="synonym">Crithodium urartu</name>
    <dbReference type="NCBI Taxonomy" id="4572"/>
    <lineage>
        <taxon>Eukaryota</taxon>
        <taxon>Viridiplantae</taxon>
        <taxon>Streptophyta</taxon>
        <taxon>Embryophyta</taxon>
        <taxon>Tracheophyta</taxon>
        <taxon>Spermatophyta</taxon>
        <taxon>Magnoliopsida</taxon>
        <taxon>Liliopsida</taxon>
        <taxon>Poales</taxon>
        <taxon>Poaceae</taxon>
        <taxon>BOP clade</taxon>
        <taxon>Pooideae</taxon>
        <taxon>Triticodae</taxon>
        <taxon>Triticeae</taxon>
        <taxon>Triticinae</taxon>
        <taxon>Triticum</taxon>
    </lineage>
</organism>
<dbReference type="Gramene" id="TuG1812G0600001292.01.T02">
    <property type="protein sequence ID" value="TuG1812G0600001292.01.T02.cds306377"/>
    <property type="gene ID" value="TuG1812G0600001292.01"/>
</dbReference>
<dbReference type="EnsemblPlants" id="TuG1812G0600001292.01.T02">
    <property type="protein sequence ID" value="TuG1812G0600001292.01.T02.cds306377"/>
    <property type="gene ID" value="TuG1812G0600001292.01"/>
</dbReference>
<evidence type="ECO:0008006" key="4">
    <source>
        <dbReference type="Google" id="ProtNLM"/>
    </source>
</evidence>
<keyword evidence="1" id="KW-0732">Signal</keyword>
<protein>
    <recommendedName>
        <fullName evidence="4">Secreted protein</fullName>
    </recommendedName>
</protein>
<sequence>MCPVKLLLLALSALRFFIASHVVDGNCPANKLLEMFSTWRGWAGVGDASSWSFPVSWLKLTSSVVMLLDDTNSSGRPPDSEL</sequence>
<evidence type="ECO:0000313" key="2">
    <source>
        <dbReference type="EnsemblPlants" id="TuG1812G0600001292.01.T01.cds306378"/>
    </source>
</evidence>
<name>A0A8R7UQZ1_TRIUA</name>
<dbReference type="EnsemblPlants" id="TuG1812G0600001292.01.T01">
    <property type="protein sequence ID" value="TuG1812G0600001292.01.T01.cds306378"/>
    <property type="gene ID" value="TuG1812G0600001292.01"/>
</dbReference>
<evidence type="ECO:0000256" key="1">
    <source>
        <dbReference type="SAM" id="SignalP"/>
    </source>
</evidence>
<dbReference type="AlphaFoldDB" id="A0A8R7UQZ1"/>
<evidence type="ECO:0000313" key="3">
    <source>
        <dbReference type="Proteomes" id="UP000015106"/>
    </source>
</evidence>
<dbReference type="Gramene" id="TuG1812G0600001292.01.T01">
    <property type="protein sequence ID" value="TuG1812G0600001292.01.T01.cds306378"/>
    <property type="gene ID" value="TuG1812G0600001292.01"/>
</dbReference>
<reference evidence="2" key="2">
    <citation type="submission" date="2018-03" db="EMBL/GenBank/DDBJ databases">
        <title>The Triticum urartu genome reveals the dynamic nature of wheat genome evolution.</title>
        <authorList>
            <person name="Ling H."/>
            <person name="Ma B."/>
            <person name="Shi X."/>
            <person name="Liu H."/>
            <person name="Dong L."/>
            <person name="Sun H."/>
            <person name="Cao Y."/>
            <person name="Gao Q."/>
            <person name="Zheng S."/>
            <person name="Li Y."/>
            <person name="Yu Y."/>
            <person name="Du H."/>
            <person name="Qi M."/>
            <person name="Li Y."/>
            <person name="Yu H."/>
            <person name="Cui Y."/>
            <person name="Wang N."/>
            <person name="Chen C."/>
            <person name="Wu H."/>
            <person name="Zhao Y."/>
            <person name="Zhang J."/>
            <person name="Li Y."/>
            <person name="Zhou W."/>
            <person name="Zhang B."/>
            <person name="Hu W."/>
            <person name="Eijk M."/>
            <person name="Tang J."/>
            <person name="Witsenboer H."/>
            <person name="Zhao S."/>
            <person name="Li Z."/>
            <person name="Zhang A."/>
            <person name="Wang D."/>
            <person name="Liang C."/>
        </authorList>
    </citation>
    <scope>NUCLEOTIDE SEQUENCE [LARGE SCALE GENOMIC DNA]</scope>
    <source>
        <strain evidence="2">cv. G1812</strain>
    </source>
</reference>
<proteinExistence type="predicted"/>
<feature type="signal peptide" evidence="1">
    <location>
        <begin position="1"/>
        <end position="25"/>
    </location>
</feature>
<feature type="chain" id="PRO_5044157015" description="Secreted protein" evidence="1">
    <location>
        <begin position="26"/>
        <end position="82"/>
    </location>
</feature>
<reference evidence="2" key="3">
    <citation type="submission" date="2022-06" db="UniProtKB">
        <authorList>
            <consortium name="EnsemblPlants"/>
        </authorList>
    </citation>
    <scope>IDENTIFICATION</scope>
</reference>
<dbReference type="Proteomes" id="UP000015106">
    <property type="component" value="Chromosome 6"/>
</dbReference>